<evidence type="ECO:0000256" key="4">
    <source>
        <dbReference type="ARBA" id="ARBA00022737"/>
    </source>
</evidence>
<comment type="caution">
    <text evidence="11">The sequence shown here is derived from an EMBL/GenBank/DDBJ whole genome shotgun (WGS) entry which is preliminary data.</text>
</comment>
<dbReference type="PROSITE" id="PS50222">
    <property type="entry name" value="EF_HAND_2"/>
    <property type="match status" value="2"/>
</dbReference>
<evidence type="ECO:0000256" key="7">
    <source>
        <dbReference type="ARBA" id="ARBA00023110"/>
    </source>
</evidence>
<name>A0A8J1TT56_OWEFU</name>
<dbReference type="PROSITE" id="PS00018">
    <property type="entry name" value="EF_HAND_1"/>
    <property type="match status" value="2"/>
</dbReference>
<evidence type="ECO:0000256" key="1">
    <source>
        <dbReference type="ARBA" id="ARBA00000971"/>
    </source>
</evidence>
<keyword evidence="8" id="KW-0325">Glycoprotein</keyword>
<dbReference type="InterPro" id="IPR018247">
    <property type="entry name" value="EF_Hand_1_Ca_BS"/>
</dbReference>
<evidence type="ECO:0000256" key="3">
    <source>
        <dbReference type="ARBA" id="ARBA00022729"/>
    </source>
</evidence>
<sequence length="226" mass="25155">MHCKIVVAFLAILSVAFAQEEGEKVFAKDDGSPDDEARGLVIDPTFVPDECERKSKKGDMLKMHYTGSLAVDGSVFDSSVDRKEPFDFQIGAGQVIQGWELGLLDMCIGEKRTLTIPASLGYGEAGAGEKIPPGSTLKFDVELMGIEDGPKQKNVFKEIDVDGDNKLSKEEISRYVEEDVYPQMNPDEYKLEDVLEMVQERVKDDDEDKDGYISFDEFSGPKHDEL</sequence>
<dbReference type="InterPro" id="IPR011992">
    <property type="entry name" value="EF-hand-dom_pair"/>
</dbReference>
<dbReference type="GO" id="GO:0005783">
    <property type="term" value="C:endoplasmic reticulum"/>
    <property type="evidence" value="ECO:0007669"/>
    <property type="project" value="UniProtKB-ARBA"/>
</dbReference>
<dbReference type="SUPFAM" id="SSF54534">
    <property type="entry name" value="FKBP-like"/>
    <property type="match status" value="1"/>
</dbReference>
<dbReference type="EMBL" id="CAIIXF020000007">
    <property type="protein sequence ID" value="CAH1789784.1"/>
    <property type="molecule type" value="Genomic_DNA"/>
</dbReference>
<gene>
    <name evidence="11" type="ORF">OFUS_LOCUS15086</name>
</gene>
<keyword evidence="9 10" id="KW-0413">Isomerase</keyword>
<comment type="catalytic activity">
    <reaction evidence="1 10">
        <text>[protein]-peptidylproline (omega=180) = [protein]-peptidylproline (omega=0)</text>
        <dbReference type="Rhea" id="RHEA:16237"/>
        <dbReference type="Rhea" id="RHEA-COMP:10747"/>
        <dbReference type="Rhea" id="RHEA-COMP:10748"/>
        <dbReference type="ChEBI" id="CHEBI:83833"/>
        <dbReference type="ChEBI" id="CHEBI:83834"/>
        <dbReference type="EC" id="5.2.1.8"/>
    </reaction>
</comment>
<dbReference type="GO" id="GO:0003755">
    <property type="term" value="F:peptidyl-prolyl cis-trans isomerase activity"/>
    <property type="evidence" value="ECO:0007669"/>
    <property type="project" value="UniProtKB-KW"/>
</dbReference>
<evidence type="ECO:0000256" key="5">
    <source>
        <dbReference type="ARBA" id="ARBA00022824"/>
    </source>
</evidence>
<reference evidence="11" key="1">
    <citation type="submission" date="2022-03" db="EMBL/GenBank/DDBJ databases">
        <authorList>
            <person name="Martin C."/>
        </authorList>
    </citation>
    <scope>NUCLEOTIDE SEQUENCE</scope>
</reference>
<keyword evidence="3" id="KW-0732">Signal</keyword>
<dbReference type="InterPro" id="IPR001179">
    <property type="entry name" value="PPIase_FKBP_dom"/>
</dbReference>
<dbReference type="Pfam" id="PF00254">
    <property type="entry name" value="FKBP_C"/>
    <property type="match status" value="1"/>
</dbReference>
<protein>
    <recommendedName>
        <fullName evidence="2 10">peptidylprolyl isomerase</fullName>
        <ecNumber evidence="2 10">5.2.1.8</ecNumber>
    </recommendedName>
</protein>
<dbReference type="PANTHER" id="PTHR46222">
    <property type="entry name" value="PEPTIDYL-PROLYL CIS-TRANS ISOMERASE FKBP7/14"/>
    <property type="match status" value="1"/>
</dbReference>
<keyword evidence="7 10" id="KW-0697">Rotamase</keyword>
<accession>A0A8J1TT56</accession>
<keyword evidence="5" id="KW-0256">Endoplasmic reticulum</keyword>
<dbReference type="Proteomes" id="UP000749559">
    <property type="component" value="Unassembled WGS sequence"/>
</dbReference>
<evidence type="ECO:0000256" key="10">
    <source>
        <dbReference type="PROSITE-ProRule" id="PRU00277"/>
    </source>
</evidence>
<dbReference type="PANTHER" id="PTHR46222:SF3">
    <property type="entry name" value="PEPTIDYLPROLYL ISOMERASE"/>
    <property type="match status" value="1"/>
</dbReference>
<dbReference type="FunFam" id="3.10.50.40:FF:000006">
    <property type="entry name" value="Peptidyl-prolyl cis-trans isomerase"/>
    <property type="match status" value="1"/>
</dbReference>
<evidence type="ECO:0000313" key="12">
    <source>
        <dbReference type="Proteomes" id="UP000749559"/>
    </source>
</evidence>
<dbReference type="GO" id="GO:0005509">
    <property type="term" value="F:calcium ion binding"/>
    <property type="evidence" value="ECO:0007669"/>
    <property type="project" value="InterPro"/>
</dbReference>
<dbReference type="Gene3D" id="1.10.238.10">
    <property type="entry name" value="EF-hand"/>
    <property type="match status" value="1"/>
</dbReference>
<keyword evidence="4" id="KW-0677">Repeat</keyword>
<evidence type="ECO:0000256" key="6">
    <source>
        <dbReference type="ARBA" id="ARBA00022837"/>
    </source>
</evidence>
<dbReference type="InterPro" id="IPR002048">
    <property type="entry name" value="EF_hand_dom"/>
</dbReference>
<dbReference type="OrthoDB" id="1902587at2759"/>
<keyword evidence="12" id="KW-1185">Reference proteome</keyword>
<dbReference type="SUPFAM" id="SSF47473">
    <property type="entry name" value="EF-hand"/>
    <property type="match status" value="1"/>
</dbReference>
<evidence type="ECO:0000313" key="11">
    <source>
        <dbReference type="EMBL" id="CAH1789784.1"/>
    </source>
</evidence>
<dbReference type="InterPro" id="IPR052273">
    <property type="entry name" value="PPIase_FKBP"/>
</dbReference>
<dbReference type="Gene3D" id="3.10.50.40">
    <property type="match status" value="1"/>
</dbReference>
<proteinExistence type="predicted"/>
<dbReference type="AlphaFoldDB" id="A0A8J1TT56"/>
<dbReference type="PROSITE" id="PS50059">
    <property type="entry name" value="FKBP_PPIASE"/>
    <property type="match status" value="1"/>
</dbReference>
<keyword evidence="6" id="KW-0106">Calcium</keyword>
<dbReference type="CDD" id="cd00051">
    <property type="entry name" value="EFh"/>
    <property type="match status" value="1"/>
</dbReference>
<evidence type="ECO:0000256" key="9">
    <source>
        <dbReference type="ARBA" id="ARBA00023235"/>
    </source>
</evidence>
<organism evidence="11 12">
    <name type="scientific">Owenia fusiformis</name>
    <name type="common">Polychaete worm</name>
    <dbReference type="NCBI Taxonomy" id="6347"/>
    <lineage>
        <taxon>Eukaryota</taxon>
        <taxon>Metazoa</taxon>
        <taxon>Spiralia</taxon>
        <taxon>Lophotrochozoa</taxon>
        <taxon>Annelida</taxon>
        <taxon>Polychaeta</taxon>
        <taxon>Sedentaria</taxon>
        <taxon>Canalipalpata</taxon>
        <taxon>Sabellida</taxon>
        <taxon>Oweniida</taxon>
        <taxon>Oweniidae</taxon>
        <taxon>Owenia</taxon>
    </lineage>
</organism>
<evidence type="ECO:0000256" key="2">
    <source>
        <dbReference type="ARBA" id="ARBA00013194"/>
    </source>
</evidence>
<dbReference type="Pfam" id="PF13499">
    <property type="entry name" value="EF-hand_7"/>
    <property type="match status" value="1"/>
</dbReference>
<dbReference type="InterPro" id="IPR046357">
    <property type="entry name" value="PPIase_dom_sf"/>
</dbReference>
<evidence type="ECO:0000256" key="8">
    <source>
        <dbReference type="ARBA" id="ARBA00023180"/>
    </source>
</evidence>
<dbReference type="EC" id="5.2.1.8" evidence="2 10"/>